<organism evidence="2">
    <name type="scientific">Prunus dulcis</name>
    <name type="common">Almond</name>
    <name type="synonym">Amygdalus dulcis</name>
    <dbReference type="NCBI Taxonomy" id="3755"/>
    <lineage>
        <taxon>Eukaryota</taxon>
        <taxon>Viridiplantae</taxon>
        <taxon>Streptophyta</taxon>
        <taxon>Embryophyta</taxon>
        <taxon>Tracheophyta</taxon>
        <taxon>Spermatophyta</taxon>
        <taxon>Magnoliopsida</taxon>
        <taxon>eudicotyledons</taxon>
        <taxon>Gunneridae</taxon>
        <taxon>Pentapetalae</taxon>
        <taxon>rosids</taxon>
        <taxon>fabids</taxon>
        <taxon>Rosales</taxon>
        <taxon>Rosaceae</taxon>
        <taxon>Amygdaloideae</taxon>
        <taxon>Amygdaleae</taxon>
        <taxon>Prunus</taxon>
    </lineage>
</organism>
<proteinExistence type="predicted"/>
<evidence type="ECO:0000256" key="1">
    <source>
        <dbReference type="SAM" id="MobiDB-lite"/>
    </source>
</evidence>
<reference evidence="2" key="1">
    <citation type="journal article" date="2019" name="Science">
        <title>Mutation of a bHLH transcription factor allowed almond domestication.</title>
        <authorList>
            <person name="Sanchez-Perez R."/>
            <person name="Pavan S."/>
            <person name="Mazzeo R."/>
            <person name="Moldovan C."/>
            <person name="Aiese Cigliano R."/>
            <person name="Del Cueto J."/>
            <person name="Ricciardi F."/>
            <person name="Lotti C."/>
            <person name="Ricciardi L."/>
            <person name="Dicenta F."/>
            <person name="Lopez-Marques R.L."/>
            <person name="Lindberg Moller B."/>
        </authorList>
    </citation>
    <scope>NUCLEOTIDE SEQUENCE</scope>
</reference>
<protein>
    <submittedName>
        <fullName evidence="2">RING/U-box superfamily protein</fullName>
    </submittedName>
</protein>
<dbReference type="EMBL" id="AP019304">
    <property type="protein sequence ID" value="BBH10107.1"/>
    <property type="molecule type" value="Genomic_DNA"/>
</dbReference>
<feature type="compositionally biased region" description="Polar residues" evidence="1">
    <location>
        <begin position="7"/>
        <end position="16"/>
    </location>
</feature>
<name>A0A4Y1S2D0_PRUDU</name>
<sequence length="113" mass="13107">MEDEESATQQRGSQILSRHKAAHLAKKSSWRLLAGSFEYMSSRKKKRGSRKKEEERFGVVTITSSPQPGFRLRAWNRKRARTMKSALSVWMNFQRENKSPKRLASTNSMKTAF</sequence>
<gene>
    <name evidence="2" type="ORF">Prudu_022795</name>
</gene>
<dbReference type="AlphaFoldDB" id="A0A4Y1S2D0"/>
<feature type="region of interest" description="Disordered" evidence="1">
    <location>
        <begin position="1"/>
        <end position="20"/>
    </location>
</feature>
<evidence type="ECO:0000313" key="2">
    <source>
        <dbReference type="EMBL" id="BBH10107.1"/>
    </source>
</evidence>
<accession>A0A4Y1S2D0</accession>